<dbReference type="Proteomes" id="UP001159405">
    <property type="component" value="Unassembled WGS sequence"/>
</dbReference>
<evidence type="ECO:0008006" key="3">
    <source>
        <dbReference type="Google" id="ProtNLM"/>
    </source>
</evidence>
<sequence>MGGREVPGTWSEALEILRNNYANSLVIQALADALHYKLVIITVHGDENFVKTIEPKEGTAGNTLFFGHTGNHYIALRPKEKVISPSHEASQKEPVKSKSSYPLQHTKTNVKTRYHIILTCQLTYAPSRKKIMATILHTPKSLDLHDALFLGRMMAAPVKRKILQLAYMETLFADNIIVFLFNFSEGKVKADIDSDSDELLSKSVFSLTEKRLKLDPSLWFGVDVEVVNELPYDIDGSKVFQVRFHKDGRNIHDGRPWKPWVTSSRKGFRGKRNVQSCRGSYLCTNKNCPYKNNLEEQTVSSSLDLEETNFADLATSKVNTFLAQLGRSVNIQKVLTLQPFTILGITLAQLFLSPSYTQTVTLNSFSKHIQWLSPLQFQLPS</sequence>
<keyword evidence="2" id="KW-1185">Reference proteome</keyword>
<evidence type="ECO:0000313" key="1">
    <source>
        <dbReference type="EMBL" id="CAH3039627.1"/>
    </source>
</evidence>
<dbReference type="EMBL" id="CALNXK010000007">
    <property type="protein sequence ID" value="CAH3039627.1"/>
    <property type="molecule type" value="Genomic_DNA"/>
</dbReference>
<name>A0ABN8N2E7_9CNID</name>
<accession>A0ABN8N2E7</accession>
<gene>
    <name evidence="1" type="ORF">PLOB_00042809</name>
</gene>
<proteinExistence type="predicted"/>
<reference evidence="1 2" key="1">
    <citation type="submission" date="2022-05" db="EMBL/GenBank/DDBJ databases">
        <authorList>
            <consortium name="Genoscope - CEA"/>
            <person name="William W."/>
        </authorList>
    </citation>
    <scope>NUCLEOTIDE SEQUENCE [LARGE SCALE GENOMIC DNA]</scope>
</reference>
<dbReference type="Gene3D" id="3.90.70.80">
    <property type="match status" value="1"/>
</dbReference>
<evidence type="ECO:0000313" key="2">
    <source>
        <dbReference type="Proteomes" id="UP001159405"/>
    </source>
</evidence>
<comment type="caution">
    <text evidence="1">The sequence shown here is derived from an EMBL/GenBank/DDBJ whole genome shotgun (WGS) entry which is preliminary data.</text>
</comment>
<protein>
    <recommendedName>
        <fullName evidence="3">OTU domain-containing protein</fullName>
    </recommendedName>
</protein>
<organism evidence="1 2">
    <name type="scientific">Porites lobata</name>
    <dbReference type="NCBI Taxonomy" id="104759"/>
    <lineage>
        <taxon>Eukaryota</taxon>
        <taxon>Metazoa</taxon>
        <taxon>Cnidaria</taxon>
        <taxon>Anthozoa</taxon>
        <taxon>Hexacorallia</taxon>
        <taxon>Scleractinia</taxon>
        <taxon>Fungiina</taxon>
        <taxon>Poritidae</taxon>
        <taxon>Porites</taxon>
    </lineage>
</organism>